<keyword evidence="2" id="KW-1185">Reference proteome</keyword>
<reference evidence="1 2" key="1">
    <citation type="submission" date="2012-02" db="EMBL/GenBank/DDBJ databases">
        <title>Complete sequence of chromosome of Singulisphaera acidiphila DSM 18658.</title>
        <authorList>
            <consortium name="US DOE Joint Genome Institute (JGI-PGF)"/>
            <person name="Lucas S."/>
            <person name="Copeland A."/>
            <person name="Lapidus A."/>
            <person name="Glavina del Rio T."/>
            <person name="Dalin E."/>
            <person name="Tice H."/>
            <person name="Bruce D."/>
            <person name="Goodwin L."/>
            <person name="Pitluck S."/>
            <person name="Peters L."/>
            <person name="Ovchinnikova G."/>
            <person name="Chertkov O."/>
            <person name="Kyrpides N."/>
            <person name="Mavromatis K."/>
            <person name="Ivanova N."/>
            <person name="Brettin T."/>
            <person name="Detter J.C."/>
            <person name="Han C."/>
            <person name="Larimer F."/>
            <person name="Land M."/>
            <person name="Hauser L."/>
            <person name="Markowitz V."/>
            <person name="Cheng J.-F."/>
            <person name="Hugenholtz P."/>
            <person name="Woyke T."/>
            <person name="Wu D."/>
            <person name="Tindall B."/>
            <person name="Pomrenke H."/>
            <person name="Brambilla E."/>
            <person name="Klenk H.-P."/>
            <person name="Eisen J.A."/>
        </authorList>
    </citation>
    <scope>NUCLEOTIDE SEQUENCE [LARGE SCALE GENOMIC DNA]</scope>
    <source>
        <strain evidence="2">ATCC BAA-1392 / DSM 18658 / VKM B-2454 / MOB10</strain>
    </source>
</reference>
<dbReference type="RefSeq" id="WP_015247739.1">
    <property type="nucleotide sequence ID" value="NC_019892.1"/>
</dbReference>
<protein>
    <submittedName>
        <fullName evidence="1">Uncharacterized protein</fullName>
    </submittedName>
</protein>
<dbReference type="Proteomes" id="UP000010798">
    <property type="component" value="Chromosome"/>
</dbReference>
<evidence type="ECO:0000313" key="2">
    <source>
        <dbReference type="Proteomes" id="UP000010798"/>
    </source>
</evidence>
<dbReference type="EMBL" id="CP003364">
    <property type="protein sequence ID" value="AGA28621.1"/>
    <property type="molecule type" value="Genomic_DNA"/>
</dbReference>
<dbReference type="AlphaFoldDB" id="L0DIY4"/>
<gene>
    <name evidence="1" type="ordered locus">Sinac_4432</name>
</gene>
<proteinExistence type="predicted"/>
<dbReference type="KEGG" id="saci:Sinac_4432"/>
<sequence length="82" mass="8848">MHAKVFDTIIRTTFEASALNALTGIVTLMTLRLVDSLVDRIVSSRWLAMILGDDHAGATHQLDDVNEMVAPSAVHSTEGVSN</sequence>
<dbReference type="HOGENOM" id="CLU_2556434_0_0_0"/>
<accession>L0DIY4</accession>
<evidence type="ECO:0000313" key="1">
    <source>
        <dbReference type="EMBL" id="AGA28621.1"/>
    </source>
</evidence>
<organism evidence="1 2">
    <name type="scientific">Singulisphaera acidiphila (strain ATCC BAA-1392 / DSM 18658 / VKM B-2454 / MOB10)</name>
    <dbReference type="NCBI Taxonomy" id="886293"/>
    <lineage>
        <taxon>Bacteria</taxon>
        <taxon>Pseudomonadati</taxon>
        <taxon>Planctomycetota</taxon>
        <taxon>Planctomycetia</taxon>
        <taxon>Isosphaerales</taxon>
        <taxon>Isosphaeraceae</taxon>
        <taxon>Singulisphaera</taxon>
    </lineage>
</organism>
<name>L0DIY4_SINAD</name>